<name>A0ABN9TCX0_9DINO</name>
<evidence type="ECO:0000259" key="2">
    <source>
        <dbReference type="PROSITE" id="PS50948"/>
    </source>
</evidence>
<feature type="compositionally biased region" description="Basic and acidic residues" evidence="1">
    <location>
        <begin position="417"/>
        <end position="430"/>
    </location>
</feature>
<protein>
    <recommendedName>
        <fullName evidence="2">Apple domain-containing protein</fullName>
    </recommendedName>
</protein>
<dbReference type="PROSITE" id="PS50948">
    <property type="entry name" value="PAN"/>
    <property type="match status" value="1"/>
</dbReference>
<feature type="region of interest" description="Disordered" evidence="1">
    <location>
        <begin position="400"/>
        <end position="466"/>
    </location>
</feature>
<dbReference type="Proteomes" id="UP001189429">
    <property type="component" value="Unassembled WGS sequence"/>
</dbReference>
<proteinExistence type="predicted"/>
<comment type="caution">
    <text evidence="3">The sequence shown here is derived from an EMBL/GenBank/DDBJ whole genome shotgun (WGS) entry which is preliminary data.</text>
</comment>
<dbReference type="EMBL" id="CAUYUJ010014538">
    <property type="protein sequence ID" value="CAK0842921.1"/>
    <property type="molecule type" value="Genomic_DNA"/>
</dbReference>
<evidence type="ECO:0000313" key="4">
    <source>
        <dbReference type="Proteomes" id="UP001189429"/>
    </source>
</evidence>
<dbReference type="InterPro" id="IPR003609">
    <property type="entry name" value="Pan_app"/>
</dbReference>
<feature type="domain" description="Apple" evidence="2">
    <location>
        <begin position="160"/>
        <end position="236"/>
    </location>
</feature>
<organism evidence="3 4">
    <name type="scientific">Prorocentrum cordatum</name>
    <dbReference type="NCBI Taxonomy" id="2364126"/>
    <lineage>
        <taxon>Eukaryota</taxon>
        <taxon>Sar</taxon>
        <taxon>Alveolata</taxon>
        <taxon>Dinophyceae</taxon>
        <taxon>Prorocentrales</taxon>
        <taxon>Prorocentraceae</taxon>
        <taxon>Prorocentrum</taxon>
    </lineage>
</organism>
<sequence>MAGSSAMARGAEAAPPPCCAGRRPLPARLAALLAGSAAAATAAAAWSAAPRRPSSEASPGSRAVGLYEANAKTAFAKKLVSDAPMECAWWPPEEGSNGSPQRQCEHGNGLGNGYVYFWNARRGTPFAVCGQSANCDCCRKKVSHVAFADSWRKAREGSGCSNYESIRVFETVHSGSADSCGEYCKAHQGCVGFEFQKLSDQHCPRNSGSGTGACLLWFGECKEDSNGCYDRYEMTTSGVEVAVVRKLDDHWKRTEQMGCANWQSIQLGGTTTAADSSQCAALCDMHASSCKGFGFKTTNTCSDSNSGHIGACVLFGAGKCSFHGNRCWDHYWRMDSKPTTLEATGLMPSSPSASASLAANASSGFAGDGAAPVGVTTTGTTGAPAKRMIMQPIFPALIGGANASRPPADFQQPLGSQEEHEPKPPPEDTRGNNATHDGPGAATLADGLSGLPAVSPGGGTVHGGNDTITQAGDLSVFAADDIAEIEDVGSTAAPRGGQQSRGEVSGFLLIQTNHPGDFINDPVVGAALLELVADLLGVASSRVSVSMWGQAARRLAEAPLDGSAQTDGLSGFPADAPGNGTARGGGDEVLQVGDLSSLAVSGVAEIEDAAASASSAGALGEERGPVIVAFVLDAGGLQGAGELEATLAGLEAAPATDALAAALERRGHRALVRPWGGAQKRGG</sequence>
<evidence type="ECO:0000313" key="3">
    <source>
        <dbReference type="EMBL" id="CAK0842921.1"/>
    </source>
</evidence>
<keyword evidence="4" id="KW-1185">Reference proteome</keyword>
<reference evidence="3" key="1">
    <citation type="submission" date="2023-10" db="EMBL/GenBank/DDBJ databases">
        <authorList>
            <person name="Chen Y."/>
            <person name="Shah S."/>
            <person name="Dougan E. K."/>
            <person name="Thang M."/>
            <person name="Chan C."/>
        </authorList>
    </citation>
    <scope>NUCLEOTIDE SEQUENCE [LARGE SCALE GENOMIC DNA]</scope>
</reference>
<evidence type="ECO:0000256" key="1">
    <source>
        <dbReference type="SAM" id="MobiDB-lite"/>
    </source>
</evidence>
<accession>A0ABN9TCX0</accession>
<gene>
    <name evidence="3" type="ORF">PCOR1329_LOCUS37445</name>
</gene>